<gene>
    <name evidence="5" type="ORF">A2751_01815</name>
</gene>
<dbReference type="Gene3D" id="3.30.230.10">
    <property type="match status" value="1"/>
</dbReference>
<evidence type="ECO:0000256" key="3">
    <source>
        <dbReference type="ARBA" id="ARBA00022840"/>
    </source>
</evidence>
<comment type="similarity">
    <text evidence="1">Belongs to the Mg-chelatase subunits D/I family. ComM subfamily.</text>
</comment>
<dbReference type="InterPro" id="IPR001208">
    <property type="entry name" value="MCM_dom"/>
</dbReference>
<keyword evidence="3" id="KW-0067">ATP-binding</keyword>
<dbReference type="STRING" id="1817824.A2751_01815"/>
<evidence type="ECO:0000256" key="2">
    <source>
        <dbReference type="ARBA" id="ARBA00022741"/>
    </source>
</evidence>
<dbReference type="Pfam" id="PF13541">
    <property type="entry name" value="ChlI"/>
    <property type="match status" value="1"/>
</dbReference>
<dbReference type="NCBIfam" id="TIGR00368">
    <property type="entry name" value="YifB family Mg chelatase-like AAA ATPase"/>
    <property type="match status" value="1"/>
</dbReference>
<keyword evidence="2" id="KW-0547">Nucleotide-binding</keyword>
<dbReference type="InterPro" id="IPR020568">
    <property type="entry name" value="Ribosomal_Su5_D2-typ_SF"/>
</dbReference>
<accession>A0A1F5NJU7</accession>
<dbReference type="PRINTS" id="PR01657">
    <property type="entry name" value="MCMFAMILY"/>
</dbReference>
<comment type="caution">
    <text evidence="5">The sequence shown here is derived from an EMBL/GenBank/DDBJ whole genome shotgun (WGS) entry which is preliminary data.</text>
</comment>
<feature type="domain" description="AAA+ ATPase" evidence="4">
    <location>
        <begin position="212"/>
        <end position="395"/>
    </location>
</feature>
<reference evidence="5 6" key="1">
    <citation type="journal article" date="2016" name="Nat. Commun.">
        <title>Thousands of microbial genomes shed light on interconnected biogeochemical processes in an aquifer system.</title>
        <authorList>
            <person name="Anantharaman K."/>
            <person name="Brown C.T."/>
            <person name="Hug L.A."/>
            <person name="Sharon I."/>
            <person name="Castelle C.J."/>
            <person name="Probst A.J."/>
            <person name="Thomas B.C."/>
            <person name="Singh A."/>
            <person name="Wilkins M.J."/>
            <person name="Karaoz U."/>
            <person name="Brodie E.L."/>
            <person name="Williams K.H."/>
            <person name="Hubbard S.S."/>
            <person name="Banfield J.F."/>
        </authorList>
    </citation>
    <scope>NUCLEOTIDE SEQUENCE [LARGE SCALE GENOMIC DNA]</scope>
</reference>
<dbReference type="CDD" id="cd00009">
    <property type="entry name" value="AAA"/>
    <property type="match status" value="1"/>
</dbReference>
<proteinExistence type="inferred from homology"/>
<dbReference type="InterPro" id="IPR000523">
    <property type="entry name" value="Mg_chelatse_chII-like_cat_dom"/>
</dbReference>
<dbReference type="InterPro" id="IPR003593">
    <property type="entry name" value="AAA+_ATPase"/>
</dbReference>
<dbReference type="AlphaFoldDB" id="A0A1F5NJU7"/>
<dbReference type="Pfam" id="PF13335">
    <property type="entry name" value="Mg_chelatase_C"/>
    <property type="match status" value="1"/>
</dbReference>
<sequence length="502" mass="54454">MLQKIYSAAVIGLSAELVEIETDISSGLPATIIVGLPDAAIRESRERVKSALKHSSTQFPKSRVAVKLAPADLPKIGTHYDLPIAISILLSSEQLDFDPKGKLFIGELALDGALRPVPGVLVIAEAARERGFNTIFVPEENAYEASLISGITVVAVANLGAALRMLSGFSEIKTFQRQKDSVEEPQPVTAWDFKLIRGQELAKRALEIAAAGSHNVLMSGPPGSGKTLLARALASILPRLSESEALEATKIYSISGLLPGKQGLISSRPFRSPHHTASGIALVGGGADPRPGEITLAHRGVLFLDEFPEFHRDVLESLRQPLEDGIINVARASRSVLFPAKFMLVAAQNPCPCGFSGDPEKTCVCSPTQFLRYQKKISGPLLDRIDLHVEVPRLSFEKIEDETELEDSAAVRARVIAARKRGIARAGKTNSEMGIKEIKEFCRPDDQGLLILRNAVGSQHLSARSYHRVLKLARTIADLDDCPQIRMNHVAEALMFRPKSEV</sequence>
<organism evidence="5 6">
    <name type="scientific">Candidatus Doudnabacteria bacterium RIFCSPHIGHO2_01_FULL_46_14</name>
    <dbReference type="NCBI Taxonomy" id="1817824"/>
    <lineage>
        <taxon>Bacteria</taxon>
        <taxon>Candidatus Doudnaibacteriota</taxon>
    </lineage>
</organism>
<evidence type="ECO:0000313" key="5">
    <source>
        <dbReference type="EMBL" id="OGE77772.1"/>
    </source>
</evidence>
<dbReference type="PANTHER" id="PTHR32039:SF7">
    <property type="entry name" value="COMPETENCE PROTEIN COMM"/>
    <property type="match status" value="1"/>
</dbReference>
<dbReference type="EMBL" id="MFEK01000016">
    <property type="protein sequence ID" value="OGE77772.1"/>
    <property type="molecule type" value="Genomic_DNA"/>
</dbReference>
<dbReference type="InterPro" id="IPR045006">
    <property type="entry name" value="CHLI-like"/>
</dbReference>
<protein>
    <submittedName>
        <fullName evidence="5">Magnesium chelatase</fullName>
    </submittedName>
</protein>
<dbReference type="Pfam" id="PF01078">
    <property type="entry name" value="Mg_chelatase"/>
    <property type="match status" value="1"/>
</dbReference>
<dbReference type="InterPro" id="IPR027417">
    <property type="entry name" value="P-loop_NTPase"/>
</dbReference>
<dbReference type="InterPro" id="IPR004482">
    <property type="entry name" value="Mg_chelat-rel"/>
</dbReference>
<dbReference type="SUPFAM" id="SSF52540">
    <property type="entry name" value="P-loop containing nucleoside triphosphate hydrolases"/>
    <property type="match status" value="1"/>
</dbReference>
<dbReference type="Gene3D" id="3.40.50.300">
    <property type="entry name" value="P-loop containing nucleotide triphosphate hydrolases"/>
    <property type="match status" value="1"/>
</dbReference>
<evidence type="ECO:0000256" key="1">
    <source>
        <dbReference type="ARBA" id="ARBA00006354"/>
    </source>
</evidence>
<evidence type="ECO:0000259" key="4">
    <source>
        <dbReference type="SMART" id="SM00382"/>
    </source>
</evidence>
<evidence type="ECO:0000313" key="6">
    <source>
        <dbReference type="Proteomes" id="UP000176864"/>
    </source>
</evidence>
<dbReference type="SUPFAM" id="SSF54211">
    <property type="entry name" value="Ribosomal protein S5 domain 2-like"/>
    <property type="match status" value="1"/>
</dbReference>
<name>A0A1F5NJU7_9BACT</name>
<dbReference type="SMART" id="SM00382">
    <property type="entry name" value="AAA"/>
    <property type="match status" value="1"/>
</dbReference>
<dbReference type="InterPro" id="IPR025158">
    <property type="entry name" value="Mg_chelat-rel_C"/>
</dbReference>
<dbReference type="Proteomes" id="UP000176864">
    <property type="component" value="Unassembled WGS sequence"/>
</dbReference>
<dbReference type="PANTHER" id="PTHR32039">
    <property type="entry name" value="MAGNESIUM-CHELATASE SUBUNIT CHLI"/>
    <property type="match status" value="1"/>
</dbReference>
<dbReference type="GO" id="GO:0003677">
    <property type="term" value="F:DNA binding"/>
    <property type="evidence" value="ECO:0007669"/>
    <property type="project" value="InterPro"/>
</dbReference>
<dbReference type="GO" id="GO:0005524">
    <property type="term" value="F:ATP binding"/>
    <property type="evidence" value="ECO:0007669"/>
    <property type="project" value="UniProtKB-KW"/>
</dbReference>
<dbReference type="InterPro" id="IPR014721">
    <property type="entry name" value="Ribsml_uS5_D2-typ_fold_subgr"/>
</dbReference>